<evidence type="ECO:0000256" key="5">
    <source>
        <dbReference type="PROSITE-ProRule" id="PRU01091"/>
    </source>
</evidence>
<dbReference type="Gene3D" id="1.25.40.10">
    <property type="entry name" value="Tetratricopeptide repeat domain"/>
    <property type="match status" value="3"/>
</dbReference>
<dbReference type="SUPFAM" id="SSF48452">
    <property type="entry name" value="TPR-like"/>
    <property type="match status" value="1"/>
</dbReference>
<dbReference type="PATRIC" id="fig|768671.3.peg.3371"/>
<dbReference type="InterPro" id="IPR036388">
    <property type="entry name" value="WH-like_DNA-bd_sf"/>
</dbReference>
<evidence type="ECO:0000256" key="1">
    <source>
        <dbReference type="ARBA" id="ARBA00022737"/>
    </source>
</evidence>
<dbReference type="GO" id="GO:0000160">
    <property type="term" value="P:phosphorelay signal transduction system"/>
    <property type="evidence" value="ECO:0007669"/>
    <property type="project" value="InterPro"/>
</dbReference>
<organism evidence="7 8">
    <name type="scientific">Thiocapsa marina 5811</name>
    <dbReference type="NCBI Taxonomy" id="768671"/>
    <lineage>
        <taxon>Bacteria</taxon>
        <taxon>Pseudomonadati</taxon>
        <taxon>Pseudomonadota</taxon>
        <taxon>Gammaproteobacteria</taxon>
        <taxon>Chromatiales</taxon>
        <taxon>Chromatiaceae</taxon>
        <taxon>Thiocapsa</taxon>
    </lineage>
</organism>
<feature type="repeat" description="TPR" evidence="4">
    <location>
        <begin position="471"/>
        <end position="504"/>
    </location>
</feature>
<dbReference type="GO" id="GO:0006355">
    <property type="term" value="P:regulation of DNA-templated transcription"/>
    <property type="evidence" value="ECO:0007669"/>
    <property type="project" value="InterPro"/>
</dbReference>
<keyword evidence="7" id="KW-0456">Lyase</keyword>
<keyword evidence="2 4" id="KW-0802">TPR repeat</keyword>
<dbReference type="GO" id="GO:0003677">
    <property type="term" value="F:DNA binding"/>
    <property type="evidence" value="ECO:0007669"/>
    <property type="project" value="UniProtKB-UniRule"/>
</dbReference>
<dbReference type="Pfam" id="PF00486">
    <property type="entry name" value="Trans_reg_C"/>
    <property type="match status" value="1"/>
</dbReference>
<dbReference type="SMART" id="SM00862">
    <property type="entry name" value="Trans_reg_C"/>
    <property type="match status" value="1"/>
</dbReference>
<keyword evidence="3 5" id="KW-0238">DNA-binding</keyword>
<evidence type="ECO:0000259" key="6">
    <source>
        <dbReference type="PROSITE" id="PS51755"/>
    </source>
</evidence>
<dbReference type="PANTHER" id="PTHR44858:SF1">
    <property type="entry name" value="UDP-N-ACETYLGLUCOSAMINE--PEPTIDE N-ACETYLGLUCOSAMINYLTRANSFERASE SPINDLY-RELATED"/>
    <property type="match status" value="1"/>
</dbReference>
<evidence type="ECO:0000313" key="7">
    <source>
        <dbReference type="EMBL" id="EGV17646.1"/>
    </source>
</evidence>
<evidence type="ECO:0000256" key="4">
    <source>
        <dbReference type="PROSITE-ProRule" id="PRU00339"/>
    </source>
</evidence>
<accession>F9UE89</accession>
<evidence type="ECO:0000256" key="2">
    <source>
        <dbReference type="ARBA" id="ARBA00022803"/>
    </source>
</evidence>
<name>F9UE89_9GAMM</name>
<gene>
    <name evidence="7" type="ORF">ThimaDRAFT_3191</name>
</gene>
<keyword evidence="1" id="KW-0677">Repeat</keyword>
<dbReference type="eggNOG" id="COG0457">
    <property type="taxonomic scope" value="Bacteria"/>
</dbReference>
<dbReference type="Pfam" id="PF13432">
    <property type="entry name" value="TPR_16"/>
    <property type="match status" value="2"/>
</dbReference>
<dbReference type="STRING" id="768671.ThimaDRAFT_3191"/>
<dbReference type="Gene3D" id="1.10.10.10">
    <property type="entry name" value="Winged helix-like DNA-binding domain superfamily/Winged helix DNA-binding domain"/>
    <property type="match status" value="1"/>
</dbReference>
<evidence type="ECO:0000256" key="3">
    <source>
        <dbReference type="ARBA" id="ARBA00023125"/>
    </source>
</evidence>
<feature type="domain" description="OmpR/PhoB-type" evidence="6">
    <location>
        <begin position="14"/>
        <end position="112"/>
    </location>
</feature>
<keyword evidence="8" id="KW-1185">Reference proteome</keyword>
<dbReference type="PROSITE" id="PS50005">
    <property type="entry name" value="TPR"/>
    <property type="match status" value="1"/>
</dbReference>
<protein>
    <submittedName>
        <fullName evidence="7">Adenylate cyclase</fullName>
        <ecNumber evidence="7">4.6.1.1</ecNumber>
    </submittedName>
</protein>
<dbReference type="SUPFAM" id="SSF46894">
    <property type="entry name" value="C-terminal effector domain of the bipartite response regulators"/>
    <property type="match status" value="1"/>
</dbReference>
<dbReference type="InterPro" id="IPR019734">
    <property type="entry name" value="TPR_rpt"/>
</dbReference>
<dbReference type="Proteomes" id="UP000005459">
    <property type="component" value="Unassembled WGS sequence"/>
</dbReference>
<dbReference type="InterPro" id="IPR001867">
    <property type="entry name" value="OmpR/PhoB-type_DNA-bd"/>
</dbReference>
<dbReference type="eggNOG" id="COG3710">
    <property type="taxonomic scope" value="Bacteria"/>
</dbReference>
<dbReference type="GO" id="GO:0004016">
    <property type="term" value="F:adenylate cyclase activity"/>
    <property type="evidence" value="ECO:0007669"/>
    <property type="project" value="UniProtKB-EC"/>
</dbReference>
<dbReference type="InterPro" id="IPR016032">
    <property type="entry name" value="Sig_transdc_resp-reg_C-effctor"/>
</dbReference>
<dbReference type="InterPro" id="IPR011990">
    <property type="entry name" value="TPR-like_helical_dom_sf"/>
</dbReference>
<sequence>MATIPDPETFSRLDAPFAVGAWEVHPRSNEIRGEIRRVKLEPKVMQVLCFLASRPGVVVSREELEAEAWRGMVVTYDAVTSAIIKLRKALGDDARHPRYIETLSKSGYRLIAEVRGGVSDEPNYPAGDGAQTRSSIAFRILIPVLALVSIALWLLLPKGGDPTVSDGVGTVPAPVHIPGIAVLPFVNLGAVPEQDYFADGITEDLITDLSKLSGLWVVARNSAFAYRGSTENEPTVARELGVDYVLKGSVQRSADRIRFNVQLVDGLRGSNLWAERYDRRIDDLFALQDEIAASILSAIEVEIAPSDRARPGRSHLASIEAYDAFLRGLDHYGRRSLEDTQMAIDHYRRAIAIDPEFARAYAGLSLVYVRDAVDGWDLGAEDGLAKAQELIAQARALDPMVPQIHFVQGQIDLYRRDYVAAIRSAEEAIAIKPNYADAYALLAWILHFAGRADDGLVSMERAVRLNPRMPAIYRLVRGALYYENGDIERAVADFQAAVDMSPSFQLSRVWLAAAYAAADRPGDAEWETREILALDPGFSVSHVRRAFPIKDPIYRERFLEDLRRAGLPE</sequence>
<dbReference type="SMART" id="SM00028">
    <property type="entry name" value="TPR"/>
    <property type="match status" value="4"/>
</dbReference>
<dbReference type="CDD" id="cd00383">
    <property type="entry name" value="trans_reg_C"/>
    <property type="match status" value="1"/>
</dbReference>
<dbReference type="RefSeq" id="WP_007194063.1">
    <property type="nucleotide sequence ID" value="NZ_AFWV01000010.1"/>
</dbReference>
<dbReference type="InterPro" id="IPR050498">
    <property type="entry name" value="Ycf3"/>
</dbReference>
<dbReference type="AlphaFoldDB" id="F9UE89"/>
<dbReference type="eggNOG" id="COG5616">
    <property type="taxonomic scope" value="Bacteria"/>
</dbReference>
<evidence type="ECO:0000313" key="8">
    <source>
        <dbReference type="Proteomes" id="UP000005459"/>
    </source>
</evidence>
<feature type="DNA-binding region" description="OmpR/PhoB-type" evidence="5">
    <location>
        <begin position="14"/>
        <end position="112"/>
    </location>
</feature>
<proteinExistence type="predicted"/>
<reference evidence="7 8" key="1">
    <citation type="submission" date="2011-06" db="EMBL/GenBank/DDBJ databases">
        <title>The draft genome of Thiocapsa marina 5811.</title>
        <authorList>
            <consortium name="US DOE Joint Genome Institute (JGI-PGF)"/>
            <person name="Lucas S."/>
            <person name="Han J."/>
            <person name="Cheng J.-F."/>
            <person name="Goodwin L."/>
            <person name="Pitluck S."/>
            <person name="Peters L."/>
            <person name="Land M.L."/>
            <person name="Hauser L."/>
            <person name="Vogl K."/>
            <person name="Liu Z."/>
            <person name="Imhoff J."/>
            <person name="Thiel V."/>
            <person name="Frigaard N.-U."/>
            <person name="Bryant D."/>
            <person name="Woyke T.J."/>
        </authorList>
    </citation>
    <scope>NUCLEOTIDE SEQUENCE [LARGE SCALE GENOMIC DNA]</scope>
    <source>
        <strain evidence="7 8">5811</strain>
    </source>
</reference>
<dbReference type="Gene3D" id="3.40.50.10070">
    <property type="entry name" value="TolB, N-terminal domain"/>
    <property type="match status" value="1"/>
</dbReference>
<dbReference type="OrthoDB" id="7052061at2"/>
<dbReference type="PROSITE" id="PS51755">
    <property type="entry name" value="OMPR_PHOB"/>
    <property type="match status" value="1"/>
</dbReference>
<dbReference type="EMBL" id="AFWV01000010">
    <property type="protein sequence ID" value="EGV17646.1"/>
    <property type="molecule type" value="Genomic_DNA"/>
</dbReference>
<dbReference type="PANTHER" id="PTHR44858">
    <property type="entry name" value="TETRATRICOPEPTIDE REPEAT PROTEIN 6"/>
    <property type="match status" value="1"/>
</dbReference>
<dbReference type="EC" id="4.6.1.1" evidence="7"/>